<dbReference type="GO" id="GO:0051301">
    <property type="term" value="P:cell division"/>
    <property type="evidence" value="ECO:0007669"/>
    <property type="project" value="UniProtKB-KW"/>
</dbReference>
<evidence type="ECO:0000256" key="1">
    <source>
        <dbReference type="PROSITE-ProRule" id="PRU00182"/>
    </source>
</evidence>
<reference evidence="3 4" key="1">
    <citation type="submission" date="2019-06" db="EMBL/GenBank/DDBJ databases">
        <title>Genome analyses of bacteria isolated from kimchi.</title>
        <authorList>
            <person name="Lee S."/>
            <person name="Ahn S."/>
            <person name="Roh S."/>
        </authorList>
    </citation>
    <scope>NUCLEOTIDE SEQUENCE [LARGE SCALE GENOMIC DNA]</scope>
    <source>
        <strain evidence="3 4">CBA3620</strain>
    </source>
</reference>
<evidence type="ECO:0000259" key="2">
    <source>
        <dbReference type="SMART" id="SM00363"/>
    </source>
</evidence>
<dbReference type="SMART" id="SM00363">
    <property type="entry name" value="S4"/>
    <property type="match status" value="1"/>
</dbReference>
<protein>
    <submittedName>
        <fullName evidence="3">Cell division protein</fullName>
    </submittedName>
</protein>
<accession>A0AAE6M3J2</accession>
<dbReference type="InterPro" id="IPR036986">
    <property type="entry name" value="S4_RNA-bd_sf"/>
</dbReference>
<feature type="domain" description="RNA-binding S4" evidence="2">
    <location>
        <begin position="187"/>
        <end position="249"/>
    </location>
</feature>
<gene>
    <name evidence="3" type="ORF">FGL89_07515</name>
</gene>
<dbReference type="CDD" id="cd00165">
    <property type="entry name" value="S4"/>
    <property type="match status" value="1"/>
</dbReference>
<name>A0AAE6M3J2_LEUCA</name>
<keyword evidence="3" id="KW-0131">Cell cycle</keyword>
<dbReference type="Gene3D" id="3.30.1370.160">
    <property type="match status" value="1"/>
</dbReference>
<dbReference type="Pfam" id="PF17774">
    <property type="entry name" value="YlmH_RBD"/>
    <property type="match status" value="1"/>
</dbReference>
<sequence length="264" mass="30399">MTDKLSTIEQHFRPEESEFIQQVGEWIRQSEDEYRGILTKFLNPREQYILQTLVNRVKDLTVTYNGGTIGAENQRAIIAPDFYQFNLSDFELALLEVKYPVKFVELHHSTLLGSLMNAGITRDVIGDILFDDSQQWQIIVDAKMVPYLQQTIEKVGHVKITLSVADFSHVIQKHDDWEEIFLLSSSLRVDTVIAAAFAISRSLAKSLVEQRRVRINWTVIDKPDFMISVGDIVSVRKYGRLQLTLLDGFSKKDKIKTVVNIIRR</sequence>
<dbReference type="PROSITE" id="PS50889">
    <property type="entry name" value="S4"/>
    <property type="match status" value="1"/>
</dbReference>
<dbReference type="Gene3D" id="3.10.290.10">
    <property type="entry name" value="RNA-binding S4 domain"/>
    <property type="match status" value="1"/>
</dbReference>
<proteinExistence type="predicted"/>
<evidence type="ECO:0000313" key="4">
    <source>
        <dbReference type="Proteomes" id="UP000321332"/>
    </source>
</evidence>
<dbReference type="InterPro" id="IPR012677">
    <property type="entry name" value="Nucleotide-bd_a/b_plait_sf"/>
</dbReference>
<dbReference type="InterPro" id="IPR002942">
    <property type="entry name" value="S4_RNA-bd"/>
</dbReference>
<organism evidence="3 4">
    <name type="scientific">Leuconostoc carnosum</name>
    <dbReference type="NCBI Taxonomy" id="1252"/>
    <lineage>
        <taxon>Bacteria</taxon>
        <taxon>Bacillati</taxon>
        <taxon>Bacillota</taxon>
        <taxon>Bacilli</taxon>
        <taxon>Lactobacillales</taxon>
        <taxon>Lactobacillaceae</taxon>
        <taxon>Leuconostoc</taxon>
    </lineage>
</organism>
<dbReference type="RefSeq" id="WP_014974583.1">
    <property type="nucleotide sequence ID" value="NZ_CP042374.1"/>
</dbReference>
<dbReference type="EMBL" id="CP042374">
    <property type="protein sequence ID" value="QEA33979.1"/>
    <property type="molecule type" value="Genomic_DNA"/>
</dbReference>
<evidence type="ECO:0000313" key="3">
    <source>
        <dbReference type="EMBL" id="QEA33979.1"/>
    </source>
</evidence>
<dbReference type="Pfam" id="PF21278">
    <property type="entry name" value="YlmH_1st"/>
    <property type="match status" value="1"/>
</dbReference>
<dbReference type="AlphaFoldDB" id="A0AAE6M3J2"/>
<dbReference type="SUPFAM" id="SSF55174">
    <property type="entry name" value="Alpha-L RNA-binding motif"/>
    <property type="match status" value="1"/>
</dbReference>
<dbReference type="GO" id="GO:0003723">
    <property type="term" value="F:RNA binding"/>
    <property type="evidence" value="ECO:0007669"/>
    <property type="project" value="UniProtKB-KW"/>
</dbReference>
<dbReference type="Pfam" id="PF01479">
    <property type="entry name" value="S4"/>
    <property type="match status" value="1"/>
</dbReference>
<dbReference type="Proteomes" id="UP000321332">
    <property type="component" value="Chromosome"/>
</dbReference>
<keyword evidence="3" id="KW-0132">Cell division</keyword>
<dbReference type="InterPro" id="IPR040591">
    <property type="entry name" value="RqcP2_RBD"/>
</dbReference>
<keyword evidence="1" id="KW-0694">RNA-binding</keyword>
<dbReference type="OMA" id="AWGGYPQ"/>
<dbReference type="InterPro" id="IPR048443">
    <property type="entry name" value="RqcP2_N"/>
</dbReference>
<dbReference type="Gene3D" id="3.30.70.330">
    <property type="match status" value="1"/>
</dbReference>
<dbReference type="GeneID" id="61187596"/>